<feature type="compositionally biased region" description="Low complexity" evidence="1">
    <location>
        <begin position="1068"/>
        <end position="1077"/>
    </location>
</feature>
<feature type="compositionally biased region" description="Basic and acidic residues" evidence="1">
    <location>
        <begin position="1010"/>
        <end position="1026"/>
    </location>
</feature>
<feature type="compositionally biased region" description="Acidic residues" evidence="1">
    <location>
        <begin position="962"/>
        <end position="978"/>
    </location>
</feature>
<keyword evidence="3" id="KW-1185">Reference proteome</keyword>
<reference evidence="2 3" key="1">
    <citation type="submission" date="2024-04" db="EMBL/GenBank/DDBJ databases">
        <title>Phyllosticta paracitricarpa is synonymous to the EU quarantine fungus P. citricarpa based on phylogenomic analyses.</title>
        <authorList>
            <consortium name="Lawrence Berkeley National Laboratory"/>
            <person name="Van Ingen-Buijs V.A."/>
            <person name="Van Westerhoven A.C."/>
            <person name="Haridas S."/>
            <person name="Skiadas P."/>
            <person name="Martin F."/>
            <person name="Groenewald J.Z."/>
            <person name="Crous P.W."/>
            <person name="Seidl M.F."/>
        </authorList>
    </citation>
    <scope>NUCLEOTIDE SEQUENCE [LARGE SCALE GENOMIC DNA]</scope>
    <source>
        <strain evidence="2 3">CBS 123374</strain>
    </source>
</reference>
<evidence type="ECO:0000313" key="3">
    <source>
        <dbReference type="Proteomes" id="UP001492380"/>
    </source>
</evidence>
<feature type="compositionally biased region" description="Polar residues" evidence="1">
    <location>
        <begin position="390"/>
        <end position="405"/>
    </location>
</feature>
<feature type="compositionally biased region" description="Basic and acidic residues" evidence="1">
    <location>
        <begin position="1083"/>
        <end position="1095"/>
    </location>
</feature>
<feature type="compositionally biased region" description="Basic residues" evidence="1">
    <location>
        <begin position="1202"/>
        <end position="1211"/>
    </location>
</feature>
<proteinExistence type="predicted"/>
<feature type="compositionally biased region" description="Low complexity" evidence="1">
    <location>
        <begin position="1272"/>
        <end position="1281"/>
    </location>
</feature>
<evidence type="ECO:0000313" key="2">
    <source>
        <dbReference type="EMBL" id="KAK8244347.1"/>
    </source>
</evidence>
<feature type="compositionally biased region" description="Basic and acidic residues" evidence="1">
    <location>
        <begin position="992"/>
        <end position="1001"/>
    </location>
</feature>
<feature type="compositionally biased region" description="Pro residues" evidence="1">
    <location>
        <begin position="485"/>
        <end position="502"/>
    </location>
</feature>
<evidence type="ECO:0000256" key="1">
    <source>
        <dbReference type="SAM" id="MobiDB-lite"/>
    </source>
</evidence>
<feature type="compositionally biased region" description="Pro residues" evidence="1">
    <location>
        <begin position="1040"/>
        <end position="1056"/>
    </location>
</feature>
<name>A0ABR1Z085_9PEZI</name>
<dbReference type="Proteomes" id="UP001492380">
    <property type="component" value="Unassembled WGS sequence"/>
</dbReference>
<feature type="compositionally biased region" description="Basic and acidic residues" evidence="1">
    <location>
        <begin position="423"/>
        <end position="440"/>
    </location>
</feature>
<organism evidence="2 3">
    <name type="scientific">Phyllosticta capitalensis</name>
    <dbReference type="NCBI Taxonomy" id="121624"/>
    <lineage>
        <taxon>Eukaryota</taxon>
        <taxon>Fungi</taxon>
        <taxon>Dikarya</taxon>
        <taxon>Ascomycota</taxon>
        <taxon>Pezizomycotina</taxon>
        <taxon>Dothideomycetes</taxon>
        <taxon>Dothideomycetes incertae sedis</taxon>
        <taxon>Botryosphaeriales</taxon>
        <taxon>Phyllostictaceae</taxon>
        <taxon>Phyllosticta</taxon>
    </lineage>
</organism>
<feature type="compositionally biased region" description="Low complexity" evidence="1">
    <location>
        <begin position="1212"/>
        <end position="1231"/>
    </location>
</feature>
<sequence length="1338" mass="148243">MADTLYLTGRKLRAANIELAQGRIWEAYLTYTDVLENDAPGHPYALLNRSLALILIGQPALASFDCWRAILVGKWAEKKVEEEDGAVGTEGNFLGTYITRYVGMCMYALACGDSWTHACANGEVPGEDGRWLAHPLAILGVQKNWNVTSKRLKDDFPHARWIILSGHYRLAYALFKCGGGALQSALNMINLATENWCVTRTQKNMFKDLHNHILKYVETEFQKDEAYMRELHVQGVIRLPRDRDMMEDNLFRGLMKSTYTTIPREQYFWDNLSATTDNFLELSCELEQYVNEGAPDTRLGAILSSHEHPDVKGKAPYMFLVAYRQKEDQHPVMFNDDKGLFVWSRRTGEDIQCEGCGSLLNIDGDWIPAPRPTAPTGITTPTMETHKELSSSGNNSPSPAEPSTTETHRELSSSDNNTPSPSEPERPRFEGPNRPEEDDPMKILHDYARAKYEEDHQASGDKIQSPEEVRKDSIYPQIDDDSRPVCPPSPRPKPRALPPSPPSHRHAPQDPEETTDTEQSRPPSIPRLRKEMAEMGNEPESDLRTCLGVQCSVLFCSQECERRHAAAHDSICDLGIDGTLPSITTEEYAKIGGWWGGMVPTIPRQRVQTLMMQKVLSKLWTECGCEKDLGEGGREVFGQNPGEIPLEVPWVRLLDGNLDEKTPLPQPDEETGMHFENDLPDGDVQFLFPGYKNGSAKPSVEDYARFKSHKMPFSLDSSVIWPLQVLYNMGGFSTVFDIKRWDGWMLMTLMAKVDAATRIDHFIRFAKIIDADGMIKETRCIDLPPMVRLHGFQKLQFGTHDPSPHHFTDPKLANEVELLVGSLHPVANLVRVAIPPEEKPAVRLVERNGEVFVFNWPIESKVELGTLILSASSTVRPFKLIGDMLEPDESAGIGGRWTSITDEKVAHLIRRAYEKSKEGDAERNVVDDAGQTVEDLCMEYRHAMIMRHRGGAASRTPRDSVLDSDEQDADDEADEEDDSIHGDWENDEDAEREPLVRHDDDSQADPMDLDDPHDMPLLDNRQRRSSPEGFAWVNIRYVGSPPPPRPGQGPPPPPGPGYEALGSHSASDESSADSSEASSDESEWNHFVRHEGDLARINRRLMQALTTSRFSVADESNSSSDDGESRALLSSAQRRDDSSTAAKESEEGGVGLPVRSPRSSEGGVQLPAESSSTEDDDSSGTDGDDERSDGSVDLPQVIGVHLRQRRRRRRNNAAAPAGRVDGSSTGEGSSSQERRRGQGEAAAAGRIFDYGTITNTGHGLHRRRGMESAARSGTAPGTSPGTGIGSQQRGMHSSPDSGTGDGTDDSRGRLDSAVAGTGDGARDDKLDITNLTMYDLGH</sequence>
<accession>A0ABR1Z085</accession>
<feature type="compositionally biased region" description="Basic and acidic residues" evidence="1">
    <location>
        <begin position="1133"/>
        <end position="1146"/>
    </location>
</feature>
<feature type="region of interest" description="Disordered" evidence="1">
    <location>
        <begin position="474"/>
        <end position="524"/>
    </location>
</feature>
<gene>
    <name evidence="2" type="ORF">HDK90DRAFT_153554</name>
</gene>
<comment type="caution">
    <text evidence="2">The sequence shown here is derived from an EMBL/GenBank/DDBJ whole genome shotgun (WGS) entry which is preliminary data.</text>
</comment>
<dbReference type="EMBL" id="JBBWRZ010000002">
    <property type="protein sequence ID" value="KAK8244347.1"/>
    <property type="molecule type" value="Genomic_DNA"/>
</dbReference>
<feature type="compositionally biased region" description="Acidic residues" evidence="1">
    <location>
        <begin position="1172"/>
        <end position="1187"/>
    </location>
</feature>
<feature type="region of interest" description="Disordered" evidence="1">
    <location>
        <begin position="1109"/>
        <end position="1338"/>
    </location>
</feature>
<feature type="region of interest" description="Disordered" evidence="1">
    <location>
        <begin position="949"/>
        <end position="1095"/>
    </location>
</feature>
<feature type="region of interest" description="Disordered" evidence="1">
    <location>
        <begin position="366"/>
        <end position="440"/>
    </location>
</feature>
<protein>
    <submittedName>
        <fullName evidence="2">Uncharacterized protein</fullName>
    </submittedName>
</protein>